<dbReference type="PROSITE" id="PS51898">
    <property type="entry name" value="TYR_RECOMBINASE"/>
    <property type="match status" value="1"/>
</dbReference>
<dbReference type="PANTHER" id="PTHR30349:SF64">
    <property type="entry name" value="PROPHAGE INTEGRASE INTD-RELATED"/>
    <property type="match status" value="1"/>
</dbReference>
<evidence type="ECO:0000256" key="3">
    <source>
        <dbReference type="ARBA" id="ARBA00023172"/>
    </source>
</evidence>
<organism evidence="7 8">
    <name type="scientific">Nonomuraea rosea</name>
    <dbReference type="NCBI Taxonomy" id="638574"/>
    <lineage>
        <taxon>Bacteria</taxon>
        <taxon>Bacillati</taxon>
        <taxon>Actinomycetota</taxon>
        <taxon>Actinomycetes</taxon>
        <taxon>Streptosporangiales</taxon>
        <taxon>Streptosporangiaceae</taxon>
        <taxon>Nonomuraea</taxon>
    </lineage>
</organism>
<evidence type="ECO:0000256" key="2">
    <source>
        <dbReference type="ARBA" id="ARBA00023125"/>
    </source>
</evidence>
<dbReference type="InterPro" id="IPR044068">
    <property type="entry name" value="CB"/>
</dbReference>
<comment type="similarity">
    <text evidence="1">Belongs to the 'phage' integrase family.</text>
</comment>
<dbReference type="Gene3D" id="1.10.443.10">
    <property type="entry name" value="Intergrase catalytic core"/>
    <property type="match status" value="1"/>
</dbReference>
<comment type="caution">
    <text evidence="7">The sequence shown here is derived from an EMBL/GenBank/DDBJ whole genome shotgun (WGS) entry which is preliminary data.</text>
</comment>
<dbReference type="PROSITE" id="PS51900">
    <property type="entry name" value="CB"/>
    <property type="match status" value="1"/>
</dbReference>
<reference evidence="8" key="1">
    <citation type="journal article" date="2019" name="Int. J. Syst. Evol. Microbiol.">
        <title>The Global Catalogue of Microorganisms (GCM) 10K type strain sequencing project: providing services to taxonomists for standard genome sequencing and annotation.</title>
        <authorList>
            <consortium name="The Broad Institute Genomics Platform"/>
            <consortium name="The Broad Institute Genome Sequencing Center for Infectious Disease"/>
            <person name="Wu L."/>
            <person name="Ma J."/>
        </authorList>
    </citation>
    <scope>NUCLEOTIDE SEQUENCE [LARGE SCALE GENOMIC DNA]</scope>
    <source>
        <strain evidence="8">JCM 17326</strain>
    </source>
</reference>
<evidence type="ECO:0000313" key="7">
    <source>
        <dbReference type="EMBL" id="GAA3537278.1"/>
    </source>
</evidence>
<proteinExistence type="inferred from homology"/>
<dbReference type="InterPro" id="IPR011010">
    <property type="entry name" value="DNA_brk_join_enz"/>
</dbReference>
<dbReference type="Gene3D" id="1.10.150.130">
    <property type="match status" value="1"/>
</dbReference>
<sequence>MSSKLRGSITTYQTKAGARWRVQMPPALDPLTGKEIRPTASFDTEEEAKEWRKSQNVELLLGIVTSNTTLGEAIVLRTKQAALKQSTVRNHLDDLKRLPDWFAGMKVSAVTQADALRWLKDDLIQRPLRRSTMLNVVTTVSAAFEYVTACGVRVGNPIRAVSARRVVLQNVFDDVYDDEEEIELDEEDALDDELFRRGPVWTPEQIRTFIDAQPYTYRAMYLAIVLNAVRRGEALGMQWESLNLAQSTIRLRKNITWARGHLVISPSPKNGKRRKVILDPMMLEALQEHKEVQDAEKGRFDTWEPENWIFTRPRWRRNDINWTPGTHLLPLTVSGRVNDMAVKFGFPTMGTHGLRRSWATIADGLGIPRRVRRDVLGHSTNVTDAYSKTTKQEILKALEMVRAEIFPDWKPRM</sequence>
<keyword evidence="3" id="KW-0233">DNA recombination</keyword>
<evidence type="ECO:0008006" key="9">
    <source>
        <dbReference type="Google" id="ProtNLM"/>
    </source>
</evidence>
<evidence type="ECO:0000256" key="1">
    <source>
        <dbReference type="ARBA" id="ARBA00008857"/>
    </source>
</evidence>
<dbReference type="EMBL" id="BAABDQ010000003">
    <property type="protein sequence ID" value="GAA3537278.1"/>
    <property type="molecule type" value="Genomic_DNA"/>
</dbReference>
<protein>
    <recommendedName>
        <fullName evidence="9">Site-specific integrase</fullName>
    </recommendedName>
</protein>
<dbReference type="PANTHER" id="PTHR30349">
    <property type="entry name" value="PHAGE INTEGRASE-RELATED"/>
    <property type="match status" value="1"/>
</dbReference>
<keyword evidence="8" id="KW-1185">Reference proteome</keyword>
<feature type="domain" description="Tyr recombinase" evidence="5">
    <location>
        <begin position="196"/>
        <end position="399"/>
    </location>
</feature>
<accession>A0ABP6VP88</accession>
<gene>
    <name evidence="7" type="ORF">GCM10022419_016430</name>
</gene>
<evidence type="ECO:0000259" key="6">
    <source>
        <dbReference type="PROSITE" id="PS51900"/>
    </source>
</evidence>
<dbReference type="SUPFAM" id="SSF56349">
    <property type="entry name" value="DNA breaking-rejoining enzymes"/>
    <property type="match status" value="1"/>
</dbReference>
<dbReference type="InterPro" id="IPR002104">
    <property type="entry name" value="Integrase_catalytic"/>
</dbReference>
<keyword evidence="2 4" id="KW-0238">DNA-binding</keyword>
<name>A0ABP6VP88_9ACTN</name>
<dbReference type="RefSeq" id="WP_345559995.1">
    <property type="nucleotide sequence ID" value="NZ_BAABDQ010000003.1"/>
</dbReference>
<dbReference type="InterPro" id="IPR013762">
    <property type="entry name" value="Integrase-like_cat_sf"/>
</dbReference>
<evidence type="ECO:0000256" key="4">
    <source>
        <dbReference type="PROSITE-ProRule" id="PRU01248"/>
    </source>
</evidence>
<evidence type="ECO:0000313" key="8">
    <source>
        <dbReference type="Proteomes" id="UP001500630"/>
    </source>
</evidence>
<dbReference type="Proteomes" id="UP001500630">
    <property type="component" value="Unassembled WGS sequence"/>
</dbReference>
<evidence type="ECO:0000259" key="5">
    <source>
        <dbReference type="PROSITE" id="PS51898"/>
    </source>
</evidence>
<dbReference type="InterPro" id="IPR050090">
    <property type="entry name" value="Tyrosine_recombinase_XerCD"/>
</dbReference>
<dbReference type="Pfam" id="PF00589">
    <property type="entry name" value="Phage_integrase"/>
    <property type="match status" value="1"/>
</dbReference>
<feature type="domain" description="Core-binding (CB)" evidence="6">
    <location>
        <begin position="68"/>
        <end position="148"/>
    </location>
</feature>
<dbReference type="InterPro" id="IPR010998">
    <property type="entry name" value="Integrase_recombinase_N"/>
</dbReference>